<dbReference type="Pfam" id="PF02943">
    <property type="entry name" value="FeThRed_B"/>
    <property type="match status" value="1"/>
</dbReference>
<organism evidence="1 2">
    <name type="scientific">Candidatus Merdiplasma excrementigallinarum</name>
    <dbReference type="NCBI Taxonomy" id="2840864"/>
    <lineage>
        <taxon>Bacteria</taxon>
        <taxon>Bacillati</taxon>
        <taxon>Bacillota</taxon>
        <taxon>Clostridia</taxon>
        <taxon>Lachnospirales</taxon>
        <taxon>Lachnospiraceae</taxon>
        <taxon>Lachnospiraceae incertae sedis</taxon>
        <taxon>Candidatus Merdiplasma</taxon>
    </lineage>
</organism>
<dbReference type="GO" id="GO:0016730">
    <property type="term" value="F:oxidoreductase activity, acting on iron-sulfur proteins as donors"/>
    <property type="evidence" value="ECO:0007669"/>
    <property type="project" value="InterPro"/>
</dbReference>
<comment type="caution">
    <text evidence="1">The sequence shown here is derived from an EMBL/GenBank/DDBJ whole genome shotgun (WGS) entry which is preliminary data.</text>
</comment>
<name>A0A9D1T7D3_9FIRM</name>
<dbReference type="Gene3D" id="3.90.460.10">
    <property type="entry name" value="Ferredoxin thioredoxin reductase catalytic beta subunit"/>
    <property type="match status" value="1"/>
</dbReference>
<dbReference type="SUPFAM" id="SSF57662">
    <property type="entry name" value="Ferredoxin thioredoxin reductase (FTR), catalytic beta chain"/>
    <property type="match status" value="1"/>
</dbReference>
<dbReference type="Proteomes" id="UP000886889">
    <property type="component" value="Unassembled WGS sequence"/>
</dbReference>
<gene>
    <name evidence="1" type="ORF">IAC80_01535</name>
</gene>
<reference evidence="1" key="1">
    <citation type="submission" date="2020-10" db="EMBL/GenBank/DDBJ databases">
        <authorList>
            <person name="Gilroy R."/>
        </authorList>
    </citation>
    <scope>NUCLEOTIDE SEQUENCE</scope>
    <source>
        <strain evidence="1">ChiBcec6-7307</strain>
    </source>
</reference>
<dbReference type="InterPro" id="IPR036644">
    <property type="entry name" value="FTR_bsu_sf"/>
</dbReference>
<sequence>MAVRLNEDKELVAQIREGLKRKGGYCPCRVEKTEDYRCICKEFREQMADPDFEGYCHCMLYYKEKDTN</sequence>
<dbReference type="EMBL" id="DVOS01000019">
    <property type="protein sequence ID" value="HIV22599.1"/>
    <property type="molecule type" value="Genomic_DNA"/>
</dbReference>
<accession>A0A9D1T7D3</accession>
<evidence type="ECO:0000313" key="1">
    <source>
        <dbReference type="EMBL" id="HIV22599.1"/>
    </source>
</evidence>
<evidence type="ECO:0000313" key="2">
    <source>
        <dbReference type="Proteomes" id="UP000886889"/>
    </source>
</evidence>
<protein>
    <submittedName>
        <fullName evidence="1">Ferredoxin thioredoxin reductase catalytic beta chain</fullName>
    </submittedName>
</protein>
<reference evidence="1" key="2">
    <citation type="journal article" date="2021" name="PeerJ">
        <title>Extensive microbial diversity within the chicken gut microbiome revealed by metagenomics and culture.</title>
        <authorList>
            <person name="Gilroy R."/>
            <person name="Ravi A."/>
            <person name="Getino M."/>
            <person name="Pursley I."/>
            <person name="Horton D.L."/>
            <person name="Alikhan N.F."/>
            <person name="Baker D."/>
            <person name="Gharbi K."/>
            <person name="Hall N."/>
            <person name="Watson M."/>
            <person name="Adriaenssens E.M."/>
            <person name="Foster-Nyarko E."/>
            <person name="Jarju S."/>
            <person name="Secka A."/>
            <person name="Antonio M."/>
            <person name="Oren A."/>
            <person name="Chaudhuri R.R."/>
            <person name="La Ragione R."/>
            <person name="Hildebrand F."/>
            <person name="Pallen M.J."/>
        </authorList>
    </citation>
    <scope>NUCLEOTIDE SEQUENCE</scope>
    <source>
        <strain evidence="1">ChiBcec6-7307</strain>
    </source>
</reference>
<proteinExistence type="predicted"/>
<dbReference type="InterPro" id="IPR004209">
    <property type="entry name" value="FTR_bsu"/>
</dbReference>
<dbReference type="AlphaFoldDB" id="A0A9D1T7D3"/>